<keyword evidence="7" id="KW-0472">Membrane</keyword>
<dbReference type="InterPro" id="IPR051676">
    <property type="entry name" value="UPF0053_domain"/>
</dbReference>
<evidence type="ECO:0000256" key="1">
    <source>
        <dbReference type="ARBA" id="ARBA00004651"/>
    </source>
</evidence>
<keyword evidence="6" id="KW-0129">CBS domain</keyword>
<gene>
    <name evidence="8" type="ORF">C3928_03685</name>
</gene>
<evidence type="ECO:0000256" key="7">
    <source>
        <dbReference type="ARBA" id="ARBA00023136"/>
    </source>
</evidence>
<evidence type="ECO:0000313" key="8">
    <source>
        <dbReference type="EMBL" id="PPK32271.1"/>
    </source>
</evidence>
<reference evidence="8 9" key="1">
    <citation type="submission" date="2018-02" db="EMBL/GenBank/DDBJ databases">
        <title>Draft genome sequences of four Legionella pneumophila clinical strains isolated in Ontario.</title>
        <authorList>
            <person name="Fortuna A."/>
            <person name="Ramnarine R."/>
            <person name="Li A."/>
            <person name="Frantz C."/>
            <person name="Mallo G."/>
        </authorList>
    </citation>
    <scope>NUCLEOTIDE SEQUENCE [LARGE SCALE GENOMIC DNA]</scope>
    <source>
        <strain evidence="8 9">LG61</strain>
    </source>
</reference>
<dbReference type="Gene3D" id="3.10.580.10">
    <property type="entry name" value="CBS-domain"/>
    <property type="match status" value="1"/>
</dbReference>
<dbReference type="SMART" id="SM01091">
    <property type="entry name" value="CorC_HlyC"/>
    <property type="match status" value="1"/>
</dbReference>
<dbReference type="Proteomes" id="UP000239239">
    <property type="component" value="Unassembled WGS sequence"/>
</dbReference>
<dbReference type="Pfam" id="PF00571">
    <property type="entry name" value="CBS"/>
    <property type="match status" value="1"/>
</dbReference>
<proteinExistence type="predicted"/>
<evidence type="ECO:0000256" key="5">
    <source>
        <dbReference type="ARBA" id="ARBA00022989"/>
    </source>
</evidence>
<dbReference type="PROSITE" id="PS51371">
    <property type="entry name" value="CBS"/>
    <property type="match status" value="1"/>
</dbReference>
<dbReference type="CDD" id="cd04590">
    <property type="entry name" value="CBS_pair_CorC_HlyC_assoc"/>
    <property type="match status" value="1"/>
</dbReference>
<dbReference type="InterPro" id="IPR036318">
    <property type="entry name" value="FAD-bd_PCMH-like_sf"/>
</dbReference>
<dbReference type="InterPro" id="IPR046342">
    <property type="entry name" value="CBS_dom_sf"/>
</dbReference>
<evidence type="ECO:0000256" key="4">
    <source>
        <dbReference type="ARBA" id="ARBA00022737"/>
    </source>
</evidence>
<protein>
    <submittedName>
        <fullName evidence="8">HlyC/CorC family transporter</fullName>
    </submittedName>
</protein>
<dbReference type="Pfam" id="PF03471">
    <property type="entry name" value="CorC_HlyC"/>
    <property type="match status" value="1"/>
</dbReference>
<dbReference type="InterPro" id="IPR016169">
    <property type="entry name" value="FAD-bd_PCMH_sub2"/>
</dbReference>
<keyword evidence="5" id="KW-1133">Transmembrane helix</keyword>
<dbReference type="RefSeq" id="WP_027228424.1">
    <property type="nucleotide sequence ID" value="NZ_CP017601.1"/>
</dbReference>
<evidence type="ECO:0000256" key="2">
    <source>
        <dbReference type="ARBA" id="ARBA00022475"/>
    </source>
</evidence>
<dbReference type="InterPro" id="IPR044751">
    <property type="entry name" value="Ion_transp-like_CBS"/>
</dbReference>
<sequence>MYNILLIFIAFLLVLLNAFFVSAEFGMVKLRTTRIQAIKESYGLRGRILEQVHQNLDAYLSACQLGITLASLGLGWIGEPAFAELLGPLFVALGISSVHLVTISSFFIAFFLISFLHIVIGELMPKSIAIRQSELISIWTAVPLYWFYWIMYPAIWLLNTCSNFFLKLFGMDVKNEYEGFYSSEELKLILSGQHLQSELKEDEREILEHTLDLAELNVTEVMRPEDEMIIIDINDPFEAIKNKILKYRYSRYPVYDSKTKEMIGVIHVKDLFADLLLQKDINTLKPYVRPVLKVSHKLPAMDLLRKFRAGMPHFALVYKHKSSLLGFVTLDNLLHILIGRIKDEFHKTHDDWVKNVDGTITTKGDCSLYSLERALDCDITLSPDEEDLNTLYGLIITRHGKLPNEGEIIQFVEFDALIEKVQDSFITKIKVFPKIKNQE</sequence>
<dbReference type="InterPro" id="IPR000644">
    <property type="entry name" value="CBS_dom"/>
</dbReference>
<dbReference type="PROSITE" id="PS51846">
    <property type="entry name" value="CNNM"/>
    <property type="match status" value="1"/>
</dbReference>
<dbReference type="OrthoDB" id="9798188at2"/>
<dbReference type="SUPFAM" id="SSF54631">
    <property type="entry name" value="CBS-domain pair"/>
    <property type="match status" value="1"/>
</dbReference>
<dbReference type="GO" id="GO:0050660">
    <property type="term" value="F:flavin adenine dinucleotide binding"/>
    <property type="evidence" value="ECO:0007669"/>
    <property type="project" value="InterPro"/>
</dbReference>
<dbReference type="InterPro" id="IPR002550">
    <property type="entry name" value="CNNM"/>
</dbReference>
<accession>A0A2S6F4E1</accession>
<evidence type="ECO:0000313" key="9">
    <source>
        <dbReference type="Proteomes" id="UP000239239"/>
    </source>
</evidence>
<name>A0A2S6F4E1_LEGPN</name>
<dbReference type="GO" id="GO:0005886">
    <property type="term" value="C:plasma membrane"/>
    <property type="evidence" value="ECO:0007669"/>
    <property type="project" value="UniProtKB-SubCell"/>
</dbReference>
<dbReference type="PANTHER" id="PTHR43099:SF5">
    <property type="entry name" value="HLYC_CORC FAMILY TRANSPORTER"/>
    <property type="match status" value="1"/>
</dbReference>
<dbReference type="AlphaFoldDB" id="A0A2S6F4E1"/>
<keyword evidence="4" id="KW-0677">Repeat</keyword>
<organism evidence="8 9">
    <name type="scientific">Legionella pneumophila</name>
    <dbReference type="NCBI Taxonomy" id="446"/>
    <lineage>
        <taxon>Bacteria</taxon>
        <taxon>Pseudomonadati</taxon>
        <taxon>Pseudomonadota</taxon>
        <taxon>Gammaproteobacteria</taxon>
        <taxon>Legionellales</taxon>
        <taxon>Legionellaceae</taxon>
        <taxon>Legionella</taxon>
    </lineage>
</organism>
<comment type="caution">
    <text evidence="8">The sequence shown here is derived from an EMBL/GenBank/DDBJ whole genome shotgun (WGS) entry which is preliminary data.</text>
</comment>
<keyword evidence="2" id="KW-1003">Cell membrane</keyword>
<dbReference type="Pfam" id="PF01595">
    <property type="entry name" value="CNNM"/>
    <property type="match status" value="1"/>
</dbReference>
<evidence type="ECO:0000256" key="6">
    <source>
        <dbReference type="ARBA" id="ARBA00023122"/>
    </source>
</evidence>
<dbReference type="Gene3D" id="3.30.465.10">
    <property type="match status" value="1"/>
</dbReference>
<dbReference type="EMBL" id="PQWY01000005">
    <property type="protein sequence ID" value="PPK32271.1"/>
    <property type="molecule type" value="Genomic_DNA"/>
</dbReference>
<comment type="subcellular location">
    <subcellularLocation>
        <location evidence="1">Cell membrane</location>
        <topology evidence="1">Multi-pass membrane protein</topology>
    </subcellularLocation>
</comment>
<dbReference type="SUPFAM" id="SSF56176">
    <property type="entry name" value="FAD-binding/transporter-associated domain-like"/>
    <property type="match status" value="1"/>
</dbReference>
<keyword evidence="3" id="KW-0812">Transmembrane</keyword>
<dbReference type="InterPro" id="IPR005170">
    <property type="entry name" value="Transptr-assoc_dom"/>
</dbReference>
<evidence type="ECO:0000256" key="3">
    <source>
        <dbReference type="ARBA" id="ARBA00022692"/>
    </source>
</evidence>
<dbReference type="PANTHER" id="PTHR43099">
    <property type="entry name" value="UPF0053 PROTEIN YRKA"/>
    <property type="match status" value="1"/>
</dbReference>